<dbReference type="EMBL" id="OU892284">
    <property type="protein sequence ID" value="CAG9772703.1"/>
    <property type="molecule type" value="Genomic_DNA"/>
</dbReference>
<reference evidence="16" key="1">
    <citation type="submission" date="2022-01" db="EMBL/GenBank/DDBJ databases">
        <authorList>
            <person name="King R."/>
        </authorList>
    </citation>
    <scope>NUCLEOTIDE SEQUENCE</scope>
</reference>
<name>A0A9N9QJ60_9CUCU</name>
<accession>A0A9N9QJ60</accession>
<evidence type="ECO:0000256" key="11">
    <source>
        <dbReference type="ARBA" id="ARBA00023136"/>
    </source>
</evidence>
<evidence type="ECO:0000256" key="8">
    <source>
        <dbReference type="ARBA" id="ARBA00023002"/>
    </source>
</evidence>
<keyword evidence="9" id="KW-0408">Iron</keyword>
<evidence type="ECO:0000256" key="9">
    <source>
        <dbReference type="ARBA" id="ARBA00023004"/>
    </source>
</evidence>
<evidence type="ECO:0000256" key="12">
    <source>
        <dbReference type="ARBA" id="ARBA00023160"/>
    </source>
</evidence>
<dbReference type="GO" id="GO:0004768">
    <property type="term" value="F:stearoyl-CoA 9-desaturase activity"/>
    <property type="evidence" value="ECO:0007669"/>
    <property type="project" value="TreeGrafter"/>
</dbReference>
<evidence type="ECO:0000256" key="5">
    <source>
        <dbReference type="ARBA" id="ARBA00022723"/>
    </source>
</evidence>
<evidence type="ECO:0000256" key="13">
    <source>
        <dbReference type="RuleBase" id="RU000581"/>
    </source>
</evidence>
<keyword evidence="7 14" id="KW-1133">Transmembrane helix</keyword>
<dbReference type="InterPro" id="IPR015876">
    <property type="entry name" value="Acyl-CoA_DS"/>
</dbReference>
<comment type="subcellular location">
    <subcellularLocation>
        <location evidence="1">Membrane</location>
        <topology evidence="1">Multi-pass membrane protein</topology>
    </subcellularLocation>
</comment>
<dbReference type="PRINTS" id="PR00075">
    <property type="entry name" value="FACDDSATRASE"/>
</dbReference>
<evidence type="ECO:0000256" key="7">
    <source>
        <dbReference type="ARBA" id="ARBA00022989"/>
    </source>
</evidence>
<keyword evidence="17" id="KW-1185">Reference proteome</keyword>
<dbReference type="OrthoDB" id="10260134at2759"/>
<sequence length="344" mass="39706">MKVLSDPSIDNNNNNVDKTNSEDKMKIVWTNVILFSILHLVAFFGIFAIVKGRPAPATIIFDLIVGILSQIGVTAGAHRLWSHRSYKATLPLRLLLVILDTFVYETSIINWSRDHRVHHKYSDTNADPHNVNRGFFFSHIGWVMVKKHPEVKEKQKGIDLSDLYQDPLLKFQHKHYMPLMTIACFVIPVIVPMYFWMETFTNAISLNILRYLIIVHNTLTINSFAHRFGNKPYDRSIRPSDSTGISLVTFGEGFHNYHHTFPWDYRSSEFGAFSFNLTRSFIEFFAKIGWAYELKFASEDMIKKRVSRTGDGSHEIWGWGDKDQPQADYSSAVILNKMKKSLVL</sequence>
<keyword evidence="4 13" id="KW-0812">Transmembrane</keyword>
<dbReference type="GO" id="GO:0006636">
    <property type="term" value="P:unsaturated fatty acid biosynthetic process"/>
    <property type="evidence" value="ECO:0007669"/>
    <property type="project" value="TreeGrafter"/>
</dbReference>
<keyword evidence="5" id="KW-0479">Metal-binding</keyword>
<keyword evidence="12 13" id="KW-0275">Fatty acid biosynthesis</keyword>
<organism evidence="16 17">
    <name type="scientific">Ceutorhynchus assimilis</name>
    <name type="common">cabbage seed weevil</name>
    <dbReference type="NCBI Taxonomy" id="467358"/>
    <lineage>
        <taxon>Eukaryota</taxon>
        <taxon>Metazoa</taxon>
        <taxon>Ecdysozoa</taxon>
        <taxon>Arthropoda</taxon>
        <taxon>Hexapoda</taxon>
        <taxon>Insecta</taxon>
        <taxon>Pterygota</taxon>
        <taxon>Neoptera</taxon>
        <taxon>Endopterygota</taxon>
        <taxon>Coleoptera</taxon>
        <taxon>Polyphaga</taxon>
        <taxon>Cucujiformia</taxon>
        <taxon>Curculionidae</taxon>
        <taxon>Ceutorhynchinae</taxon>
        <taxon>Ceutorhynchus</taxon>
    </lineage>
</organism>
<evidence type="ECO:0000313" key="17">
    <source>
        <dbReference type="Proteomes" id="UP001152799"/>
    </source>
</evidence>
<dbReference type="AlphaFoldDB" id="A0A9N9QJ60"/>
<dbReference type="Pfam" id="PF00487">
    <property type="entry name" value="FA_desaturase"/>
    <property type="match status" value="1"/>
</dbReference>
<evidence type="ECO:0000256" key="14">
    <source>
        <dbReference type="SAM" id="Phobius"/>
    </source>
</evidence>
<keyword evidence="3 13" id="KW-0444">Lipid biosynthesis</keyword>
<dbReference type="GO" id="GO:0005789">
    <property type="term" value="C:endoplasmic reticulum membrane"/>
    <property type="evidence" value="ECO:0007669"/>
    <property type="project" value="TreeGrafter"/>
</dbReference>
<feature type="transmembrane region" description="Helical" evidence="14">
    <location>
        <begin position="27"/>
        <end position="50"/>
    </location>
</feature>
<evidence type="ECO:0000313" key="16">
    <source>
        <dbReference type="EMBL" id="CAG9772703.1"/>
    </source>
</evidence>
<evidence type="ECO:0000256" key="3">
    <source>
        <dbReference type="ARBA" id="ARBA00022516"/>
    </source>
</evidence>
<dbReference type="CDD" id="cd03505">
    <property type="entry name" value="Delta9-FADS-like"/>
    <property type="match status" value="1"/>
</dbReference>
<keyword evidence="11 14" id="KW-0472">Membrane</keyword>
<evidence type="ECO:0000256" key="6">
    <source>
        <dbReference type="ARBA" id="ARBA00022832"/>
    </source>
</evidence>
<dbReference type="PANTHER" id="PTHR11351">
    <property type="entry name" value="ACYL-COA DESATURASE"/>
    <property type="match status" value="1"/>
</dbReference>
<dbReference type="InterPro" id="IPR001522">
    <property type="entry name" value="FADS-1_CS"/>
</dbReference>
<comment type="similarity">
    <text evidence="2 13">Belongs to the fatty acid desaturase type 1 family.</text>
</comment>
<proteinExistence type="inferred from homology"/>
<dbReference type="InterPro" id="IPR005804">
    <property type="entry name" value="FA_desaturase_dom"/>
</dbReference>
<dbReference type="Proteomes" id="UP001152799">
    <property type="component" value="Chromosome 8"/>
</dbReference>
<evidence type="ECO:0000256" key="1">
    <source>
        <dbReference type="ARBA" id="ARBA00004141"/>
    </source>
</evidence>
<evidence type="ECO:0000259" key="15">
    <source>
        <dbReference type="Pfam" id="PF00487"/>
    </source>
</evidence>
<dbReference type="PROSITE" id="PS00476">
    <property type="entry name" value="FATTY_ACID_DESATUR_1"/>
    <property type="match status" value="1"/>
</dbReference>
<evidence type="ECO:0000256" key="4">
    <source>
        <dbReference type="ARBA" id="ARBA00022692"/>
    </source>
</evidence>
<dbReference type="PANTHER" id="PTHR11351:SF31">
    <property type="entry name" value="DESATURASE 1, ISOFORM A-RELATED"/>
    <property type="match status" value="1"/>
</dbReference>
<feature type="transmembrane region" description="Helical" evidence="14">
    <location>
        <begin position="57"/>
        <end position="78"/>
    </location>
</feature>
<protein>
    <recommendedName>
        <fullName evidence="15">Fatty acid desaturase domain-containing protein</fullName>
    </recommendedName>
</protein>
<keyword evidence="6" id="KW-0276">Fatty acid metabolism</keyword>
<comment type="cofactor">
    <cofactor evidence="13">
        <name>Fe(2+)</name>
        <dbReference type="ChEBI" id="CHEBI:29033"/>
    </cofactor>
</comment>
<gene>
    <name evidence="16" type="ORF">CEUTPL_LOCUS13109</name>
</gene>
<feature type="transmembrane region" description="Helical" evidence="14">
    <location>
        <begin position="176"/>
        <end position="196"/>
    </location>
</feature>
<comment type="domain">
    <text evidence="13">The histidine box domains are involved in binding the catalytic metal ions.</text>
</comment>
<evidence type="ECO:0000256" key="10">
    <source>
        <dbReference type="ARBA" id="ARBA00023098"/>
    </source>
</evidence>
<keyword evidence="8 13" id="KW-0560">Oxidoreductase</keyword>
<feature type="domain" description="Fatty acid desaturase" evidence="15">
    <location>
        <begin position="58"/>
        <end position="262"/>
    </location>
</feature>
<dbReference type="GO" id="GO:0005506">
    <property type="term" value="F:iron ion binding"/>
    <property type="evidence" value="ECO:0007669"/>
    <property type="project" value="TreeGrafter"/>
</dbReference>
<keyword evidence="10" id="KW-0443">Lipid metabolism</keyword>
<evidence type="ECO:0000256" key="2">
    <source>
        <dbReference type="ARBA" id="ARBA00009295"/>
    </source>
</evidence>